<name>A0A0H5R2K4_9EUKA</name>
<protein>
    <submittedName>
        <fullName evidence="1">Uncharacterized protein</fullName>
    </submittedName>
</protein>
<evidence type="ECO:0000313" key="1">
    <source>
        <dbReference type="EMBL" id="CRZ08186.1"/>
    </source>
</evidence>
<organism evidence="1">
    <name type="scientific">Spongospora subterranea</name>
    <dbReference type="NCBI Taxonomy" id="70186"/>
    <lineage>
        <taxon>Eukaryota</taxon>
        <taxon>Sar</taxon>
        <taxon>Rhizaria</taxon>
        <taxon>Endomyxa</taxon>
        <taxon>Phytomyxea</taxon>
        <taxon>Plasmodiophorida</taxon>
        <taxon>Plasmodiophoridae</taxon>
        <taxon>Spongospora</taxon>
    </lineage>
</organism>
<dbReference type="AlphaFoldDB" id="A0A0H5R2K4"/>
<reference evidence="1" key="1">
    <citation type="submission" date="2015-04" db="EMBL/GenBank/DDBJ databases">
        <title>The genome sequence of the plant pathogenic Rhizarian Plasmodiophora brassicae reveals insights in its biotrophic life cycle and the origin of chitin synthesis.</title>
        <authorList>
            <person name="Schwelm A."/>
            <person name="Fogelqvist J."/>
            <person name="Knaust A."/>
            <person name="Julke S."/>
            <person name="Lilja T."/>
            <person name="Dhandapani V."/>
            <person name="Bonilla-Rosso G."/>
            <person name="Karlsson M."/>
            <person name="Shevchenko A."/>
            <person name="Choi S.R."/>
            <person name="Kim H.G."/>
            <person name="Park J.Y."/>
            <person name="Lim Y.P."/>
            <person name="Ludwig-Muller J."/>
            <person name="Dixelius C."/>
        </authorList>
    </citation>
    <scope>NUCLEOTIDE SEQUENCE</scope>
    <source>
        <tissue evidence="1">Potato root galls</tissue>
    </source>
</reference>
<dbReference type="EMBL" id="HACM01007744">
    <property type="protein sequence ID" value="CRZ08186.1"/>
    <property type="molecule type" value="Transcribed_RNA"/>
</dbReference>
<feature type="non-terminal residue" evidence="1">
    <location>
        <position position="1"/>
    </location>
</feature>
<accession>A0A0H5R2K4</accession>
<sequence length="154" mass="17718">HRQFNALDDSLLQHKLTPMGHSRLNHYGTLFPIDEDTLIDSNSTTTHDQCEKYVENYIGKQQHRTIDGPKQVSLKITDNESLTNTTETPITSLRKNELQQKLEKLSIVTSDTTNRRPQHLIPRENESIQLLDQYHLLTNSKVNISSNIGKKDNE</sequence>
<proteinExistence type="predicted"/>